<keyword evidence="13" id="KW-1133">Transmembrane helix</keyword>
<evidence type="ECO:0000256" key="13">
    <source>
        <dbReference type="ARBA" id="ARBA00022989"/>
    </source>
</evidence>
<evidence type="ECO:0000256" key="14">
    <source>
        <dbReference type="ARBA" id="ARBA00023002"/>
    </source>
</evidence>
<accession>A0AAV6V1C8</accession>
<evidence type="ECO:0000256" key="1">
    <source>
        <dbReference type="ARBA" id="ARBA00001974"/>
    </source>
</evidence>
<dbReference type="GO" id="GO:0006629">
    <property type="term" value="P:lipid metabolic process"/>
    <property type="evidence" value="ECO:0007669"/>
    <property type="project" value="UniProtKB-KW"/>
</dbReference>
<dbReference type="Pfam" id="PF00743">
    <property type="entry name" value="FMO-like"/>
    <property type="match status" value="1"/>
</dbReference>
<evidence type="ECO:0000256" key="33">
    <source>
        <dbReference type="PIRNR" id="PIRNR000332"/>
    </source>
</evidence>
<dbReference type="Gene3D" id="3.50.50.60">
    <property type="entry name" value="FAD/NAD(P)-binding domain"/>
    <property type="match status" value="2"/>
</dbReference>
<dbReference type="InterPro" id="IPR002257">
    <property type="entry name" value="Flavin_mOase_5"/>
</dbReference>
<reference evidence="35 36" key="1">
    <citation type="journal article" date="2022" name="Nat. Ecol. Evol.">
        <title>A masculinizing supergene underlies an exaggerated male reproductive morph in a spider.</title>
        <authorList>
            <person name="Hendrickx F."/>
            <person name="De Corte Z."/>
            <person name="Sonet G."/>
            <person name="Van Belleghem S.M."/>
            <person name="Kostlbacher S."/>
            <person name="Vangestel C."/>
        </authorList>
    </citation>
    <scope>NUCLEOTIDE SEQUENCE [LARGE SCALE GENOMIC DNA]</scope>
    <source>
        <strain evidence="35">W744_W776</strain>
    </source>
</reference>
<evidence type="ECO:0000256" key="18">
    <source>
        <dbReference type="ARBA" id="ARBA00045722"/>
    </source>
</evidence>
<evidence type="ECO:0000256" key="31">
    <source>
        <dbReference type="ARBA" id="ARBA00049443"/>
    </source>
</evidence>
<evidence type="ECO:0000256" key="21">
    <source>
        <dbReference type="ARBA" id="ARBA00047426"/>
    </source>
</evidence>
<dbReference type="GO" id="GO:0050660">
    <property type="term" value="F:flavin adenine dinucleotide binding"/>
    <property type="evidence" value="ECO:0007669"/>
    <property type="project" value="InterPro"/>
</dbReference>
<evidence type="ECO:0000256" key="30">
    <source>
        <dbReference type="ARBA" id="ARBA00048990"/>
    </source>
</evidence>
<evidence type="ECO:0000256" key="34">
    <source>
        <dbReference type="RuleBase" id="RU361177"/>
    </source>
</evidence>
<proteinExistence type="inferred from homology"/>
<dbReference type="PRINTS" id="PR00370">
    <property type="entry name" value="FMOXYGENASE"/>
</dbReference>
<comment type="function">
    <text evidence="18">Acts as a Baeyer-Villiger monooxygenase on a broad range of substrates. Catalyzes the insertion of an oxygen atom into a carbon-carbon bond adjacent to a carbonyl, which converts ketones to esters. Active on diverse carbonyl compounds, whereas soft nucleophiles are mostly non- or poorly reactive. In contrast with other forms of FMO it is non- or poorly active on 'classical' substrates such as drugs, pesticides, and dietary components containing soft nucleophilic heteroatoms. Able to oxidize drug molecules bearing a carbonyl group on an aliphatic chain, such as nabumetone and pentoxifylline. Also, in the absence of substrates, shows slow but yet significant NADPH oxidase activity. Acts as a positive modulator of cholesterol biosynthesis as well as glucose homeostasis, promoting metabolic aging via pleiotropic effects.</text>
</comment>
<comment type="catalytic activity">
    <reaction evidence="32">
        <text>octan-3-one + NADPH + O2 + H(+) = pentyl propanoate + NADP(+) + H2O</text>
        <dbReference type="Rhea" id="RHEA:54840"/>
        <dbReference type="ChEBI" id="CHEBI:15377"/>
        <dbReference type="ChEBI" id="CHEBI:15378"/>
        <dbReference type="ChEBI" id="CHEBI:15379"/>
        <dbReference type="ChEBI" id="CHEBI:57783"/>
        <dbReference type="ChEBI" id="CHEBI:58349"/>
        <dbReference type="ChEBI" id="CHEBI:80946"/>
        <dbReference type="ChEBI" id="CHEBI:87373"/>
    </reaction>
    <physiologicalReaction direction="left-to-right" evidence="32">
        <dbReference type="Rhea" id="RHEA:54841"/>
    </physiologicalReaction>
</comment>
<evidence type="ECO:0000256" key="10">
    <source>
        <dbReference type="ARBA" id="ARBA00022827"/>
    </source>
</evidence>
<comment type="catalytic activity">
    <reaction evidence="29">
        <text>(2E)-geranial + NADPH + O2 + H(+) = (1E)-2,6-dimethylhepta-1,5-dien-1-yl formate + NADP(+) + H2O</text>
        <dbReference type="Rhea" id="RHEA:54860"/>
        <dbReference type="ChEBI" id="CHEBI:15377"/>
        <dbReference type="ChEBI" id="CHEBI:15378"/>
        <dbReference type="ChEBI" id="CHEBI:15379"/>
        <dbReference type="ChEBI" id="CHEBI:16980"/>
        <dbReference type="ChEBI" id="CHEBI:57783"/>
        <dbReference type="ChEBI" id="CHEBI:58349"/>
        <dbReference type="ChEBI" id="CHEBI:138375"/>
    </reaction>
    <physiologicalReaction direction="left-to-right" evidence="29">
        <dbReference type="Rhea" id="RHEA:54861"/>
    </physiologicalReaction>
</comment>
<dbReference type="InterPro" id="IPR020946">
    <property type="entry name" value="Flavin_mOase-like"/>
</dbReference>
<comment type="catalytic activity">
    <reaction evidence="26">
        <text>hypotaurine + NADPH + O2 + H(+) = taurine + NADP(+) + H2O</text>
        <dbReference type="Rhea" id="RHEA:69819"/>
        <dbReference type="ChEBI" id="CHEBI:15377"/>
        <dbReference type="ChEBI" id="CHEBI:15378"/>
        <dbReference type="ChEBI" id="CHEBI:15379"/>
        <dbReference type="ChEBI" id="CHEBI:57783"/>
        <dbReference type="ChEBI" id="CHEBI:57853"/>
        <dbReference type="ChEBI" id="CHEBI:58349"/>
        <dbReference type="ChEBI" id="CHEBI:507393"/>
        <dbReference type="EC" id="1.14.13.8"/>
    </reaction>
    <physiologicalReaction direction="left-to-right" evidence="26">
        <dbReference type="Rhea" id="RHEA:69820"/>
    </physiologicalReaction>
</comment>
<comment type="catalytic activity">
    <reaction evidence="24">
        <text>NADPH + O2 + H(+) = H2O2 + NADP(+)</text>
        <dbReference type="Rhea" id="RHEA:11260"/>
        <dbReference type="ChEBI" id="CHEBI:15378"/>
        <dbReference type="ChEBI" id="CHEBI:15379"/>
        <dbReference type="ChEBI" id="CHEBI:16240"/>
        <dbReference type="ChEBI" id="CHEBI:57783"/>
        <dbReference type="ChEBI" id="CHEBI:58349"/>
        <dbReference type="EC" id="1.6.3.1"/>
    </reaction>
    <physiologicalReaction direction="left-to-right" evidence="24">
        <dbReference type="Rhea" id="RHEA:11261"/>
    </physiologicalReaction>
</comment>
<dbReference type="EMBL" id="JAFNEN010000217">
    <property type="protein sequence ID" value="KAG8189376.1"/>
    <property type="molecule type" value="Genomic_DNA"/>
</dbReference>
<evidence type="ECO:0000256" key="27">
    <source>
        <dbReference type="ARBA" id="ARBA00048088"/>
    </source>
</evidence>
<keyword evidence="5" id="KW-0488">Methylation</keyword>
<evidence type="ECO:0000256" key="23">
    <source>
        <dbReference type="ARBA" id="ARBA00047855"/>
    </source>
</evidence>
<organism evidence="35 36">
    <name type="scientific">Oedothorax gibbosus</name>
    <dbReference type="NCBI Taxonomy" id="931172"/>
    <lineage>
        <taxon>Eukaryota</taxon>
        <taxon>Metazoa</taxon>
        <taxon>Ecdysozoa</taxon>
        <taxon>Arthropoda</taxon>
        <taxon>Chelicerata</taxon>
        <taxon>Arachnida</taxon>
        <taxon>Araneae</taxon>
        <taxon>Araneomorphae</taxon>
        <taxon>Entelegynae</taxon>
        <taxon>Araneoidea</taxon>
        <taxon>Linyphiidae</taxon>
        <taxon>Erigoninae</taxon>
        <taxon>Oedothorax</taxon>
    </lineage>
</organism>
<evidence type="ECO:0000256" key="7">
    <source>
        <dbReference type="ARBA" id="ARBA00022630"/>
    </source>
</evidence>
<comment type="catalytic activity">
    <reaction evidence="28">
        <text>octan-3-one + NADPH + O2 + H(+) = ethyl hexanoate + NADP(+) + H2O</text>
        <dbReference type="Rhea" id="RHEA:54856"/>
        <dbReference type="ChEBI" id="CHEBI:15377"/>
        <dbReference type="ChEBI" id="CHEBI:15378"/>
        <dbReference type="ChEBI" id="CHEBI:15379"/>
        <dbReference type="ChEBI" id="CHEBI:57783"/>
        <dbReference type="ChEBI" id="CHEBI:58349"/>
        <dbReference type="ChEBI" id="CHEBI:80946"/>
        <dbReference type="ChEBI" id="CHEBI:86055"/>
    </reaction>
    <physiologicalReaction direction="left-to-right" evidence="28">
        <dbReference type="Rhea" id="RHEA:54857"/>
    </physiologicalReaction>
</comment>
<evidence type="ECO:0000256" key="28">
    <source>
        <dbReference type="ARBA" id="ARBA00048459"/>
    </source>
</evidence>
<comment type="catalytic activity">
    <reaction evidence="31">
        <text>N,N-dimethylaniline + NADPH + O2 + H(+) = N,N-dimethylaniline N-oxide + NADP(+) + H2O</text>
        <dbReference type="Rhea" id="RHEA:24468"/>
        <dbReference type="ChEBI" id="CHEBI:15377"/>
        <dbReference type="ChEBI" id="CHEBI:15378"/>
        <dbReference type="ChEBI" id="CHEBI:15379"/>
        <dbReference type="ChEBI" id="CHEBI:16269"/>
        <dbReference type="ChEBI" id="CHEBI:17735"/>
        <dbReference type="ChEBI" id="CHEBI:57783"/>
        <dbReference type="ChEBI" id="CHEBI:58349"/>
        <dbReference type="EC" id="1.14.13.8"/>
    </reaction>
    <physiologicalReaction direction="left-to-right" evidence="31">
        <dbReference type="Rhea" id="RHEA:24469"/>
    </physiologicalReaction>
</comment>
<dbReference type="GO" id="GO:0034899">
    <property type="term" value="F:trimethylamine monooxygenase activity"/>
    <property type="evidence" value="ECO:0007669"/>
    <property type="project" value="UniProtKB-EC"/>
</dbReference>
<comment type="catalytic activity">
    <reaction evidence="20">
        <text>hypotaurine + NADH + O2 + H(+) = taurine + NAD(+) + H2O</text>
        <dbReference type="Rhea" id="RHEA:74111"/>
        <dbReference type="ChEBI" id="CHEBI:15377"/>
        <dbReference type="ChEBI" id="CHEBI:15378"/>
        <dbReference type="ChEBI" id="CHEBI:15379"/>
        <dbReference type="ChEBI" id="CHEBI:57540"/>
        <dbReference type="ChEBI" id="CHEBI:57853"/>
        <dbReference type="ChEBI" id="CHEBI:57945"/>
        <dbReference type="ChEBI" id="CHEBI:507393"/>
        <dbReference type="EC" id="1.14.13.8"/>
    </reaction>
    <physiologicalReaction direction="left-to-right" evidence="20">
        <dbReference type="Rhea" id="RHEA:74112"/>
    </physiologicalReaction>
</comment>
<evidence type="ECO:0000256" key="3">
    <source>
        <dbReference type="ARBA" id="ARBA00004524"/>
    </source>
</evidence>
<comment type="catalytic activity">
    <reaction evidence="27">
        <text>trimethylamine + NADPH + O2 = trimethylamine N-oxide + NADP(+) + H2O</text>
        <dbReference type="Rhea" id="RHEA:31979"/>
        <dbReference type="ChEBI" id="CHEBI:15377"/>
        <dbReference type="ChEBI" id="CHEBI:15379"/>
        <dbReference type="ChEBI" id="CHEBI:15724"/>
        <dbReference type="ChEBI" id="CHEBI:57783"/>
        <dbReference type="ChEBI" id="CHEBI:58349"/>
        <dbReference type="ChEBI" id="CHEBI:58389"/>
        <dbReference type="EC" id="1.14.13.148"/>
    </reaction>
    <physiologicalReaction direction="left-to-right" evidence="27">
        <dbReference type="Rhea" id="RHEA:31980"/>
    </physiologicalReaction>
</comment>
<keyword evidence="16" id="KW-0443">Lipid metabolism</keyword>
<keyword evidence="7 33" id="KW-0285">Flavoprotein</keyword>
<dbReference type="Proteomes" id="UP000827092">
    <property type="component" value="Unassembled WGS sequence"/>
</dbReference>
<evidence type="ECO:0000313" key="36">
    <source>
        <dbReference type="Proteomes" id="UP000827092"/>
    </source>
</evidence>
<keyword evidence="17 33" id="KW-0472">Membrane</keyword>
<evidence type="ECO:0000256" key="9">
    <source>
        <dbReference type="ARBA" id="ARBA00022824"/>
    </source>
</evidence>
<dbReference type="PRINTS" id="PR01125">
    <property type="entry name" value="FMOXYGENASE5"/>
</dbReference>
<evidence type="ECO:0000256" key="15">
    <source>
        <dbReference type="ARBA" id="ARBA00023033"/>
    </source>
</evidence>
<dbReference type="InterPro" id="IPR050346">
    <property type="entry name" value="FMO-like"/>
</dbReference>
<comment type="catalytic activity">
    <reaction evidence="22">
        <text>heptan-2-one + NADPH + O2 + H(+) = pentyl acetate + NADP(+) + H2O</text>
        <dbReference type="Rhea" id="RHEA:54836"/>
        <dbReference type="ChEBI" id="CHEBI:5672"/>
        <dbReference type="ChEBI" id="CHEBI:15377"/>
        <dbReference type="ChEBI" id="CHEBI:15378"/>
        <dbReference type="ChEBI" id="CHEBI:15379"/>
        <dbReference type="ChEBI" id="CHEBI:57783"/>
        <dbReference type="ChEBI" id="CHEBI:58349"/>
        <dbReference type="ChEBI" id="CHEBI:87362"/>
    </reaction>
    <physiologicalReaction direction="left-to-right" evidence="22">
        <dbReference type="Rhea" id="RHEA:54837"/>
    </physiologicalReaction>
</comment>
<comment type="caution">
    <text evidence="35">The sequence shown here is derived from an EMBL/GenBank/DDBJ whole genome shotgun (WGS) entry which is preliminary data.</text>
</comment>
<keyword evidence="15 33" id="KW-0503">Monooxygenase</keyword>
<comment type="catalytic activity">
    <reaction evidence="30">
        <text>heptan-4-one + NADPH + O2 + H(+) = propyl butanoate + NADP(+) + H2O</text>
        <dbReference type="Rhea" id="RHEA:54852"/>
        <dbReference type="ChEBI" id="CHEBI:15377"/>
        <dbReference type="ChEBI" id="CHEBI:15378"/>
        <dbReference type="ChEBI" id="CHEBI:15379"/>
        <dbReference type="ChEBI" id="CHEBI:57783"/>
        <dbReference type="ChEBI" id="CHEBI:58349"/>
        <dbReference type="ChEBI" id="CHEBI:89484"/>
        <dbReference type="ChEBI" id="CHEBI:89719"/>
    </reaction>
    <physiologicalReaction direction="left-to-right" evidence="30">
        <dbReference type="Rhea" id="RHEA:54853"/>
    </physiologicalReaction>
</comment>
<dbReference type="PIRSF" id="PIRSF000332">
    <property type="entry name" value="FMO"/>
    <property type="match status" value="1"/>
</dbReference>
<dbReference type="FunFam" id="3.50.50.60:FF:000159">
    <property type="entry name" value="Dimethylaniline monooxygenase [N-oxide-forming]"/>
    <property type="match status" value="1"/>
</dbReference>
<evidence type="ECO:0000256" key="4">
    <source>
        <dbReference type="ARBA" id="ARBA00009183"/>
    </source>
</evidence>
<sequence>METKGNKRICVIGAGSSGLTAIKACKEDNFDVVCYEKSDTFGGIWWYHSEDISGRPSVMRSTVINTSKEMCAFSDFPPPSKFANFMHNTSMIEYFRLYAEKFDLFQHVLYNHEVTEVNMADDYESTGRWTVTVKNTSKNESFTETFDGVLVCSGHHIYPNIPNFKGLDDFKGTTMHTHSLKSSDGFEGKRVLVIGIGNSAVDAAVEISKVSKQVYLSTRKGSWIFSRLAPHGAPYDVAFQKRFFEALRSIDYFDFSEKIMEYFLNFKFDHEKYGLKPKHGVFDAHVTVNDALPNCVVSGTVIVKQNVKNFTKGGVIFEEEDEVTNIDAVVMATGYEIKFPFLSEKILKVSENNIGLYKFVFPPHLKYPSLAFIALVQPLGAMFPIAEAQSRWFTQLMKENVQLPSTPEMEKEVEERRKANAAMFVDSLRHTVEVFWIPYMDEICSEFGAKPNLWKLAFTDPVLFLSCLFGPCTAYQFRLQGPHTWDGARESIFSVWDRVDEPFKTCKRD</sequence>
<evidence type="ECO:0000256" key="25">
    <source>
        <dbReference type="ARBA" id="ARBA00047977"/>
    </source>
</evidence>
<evidence type="ECO:0000256" key="22">
    <source>
        <dbReference type="ARBA" id="ARBA00047574"/>
    </source>
</evidence>
<evidence type="ECO:0000256" key="8">
    <source>
        <dbReference type="ARBA" id="ARBA00022692"/>
    </source>
</evidence>
<dbReference type="GO" id="GO:0005789">
    <property type="term" value="C:endoplasmic reticulum membrane"/>
    <property type="evidence" value="ECO:0007669"/>
    <property type="project" value="UniProtKB-SubCell"/>
</dbReference>
<comment type="cofactor">
    <cofactor evidence="1 33 34">
        <name>FAD</name>
        <dbReference type="ChEBI" id="CHEBI:57692"/>
    </cofactor>
</comment>
<dbReference type="PANTHER" id="PTHR23023">
    <property type="entry name" value="DIMETHYLANILINE MONOOXYGENASE"/>
    <property type="match status" value="1"/>
</dbReference>
<evidence type="ECO:0000256" key="2">
    <source>
        <dbReference type="ARBA" id="ARBA00004389"/>
    </source>
</evidence>
<comment type="similarity">
    <text evidence="4 33 34">Belongs to the FMO family.</text>
</comment>
<evidence type="ECO:0000256" key="26">
    <source>
        <dbReference type="ARBA" id="ARBA00048041"/>
    </source>
</evidence>
<evidence type="ECO:0000256" key="11">
    <source>
        <dbReference type="ARBA" id="ARBA00022848"/>
    </source>
</evidence>
<keyword evidence="11" id="KW-0492">Microsome</keyword>
<keyword evidence="8" id="KW-0812">Transmembrane</keyword>
<dbReference type="InterPro" id="IPR000960">
    <property type="entry name" value="Flavin_mOase"/>
</dbReference>
<evidence type="ECO:0000256" key="32">
    <source>
        <dbReference type="ARBA" id="ARBA00049475"/>
    </source>
</evidence>
<keyword evidence="12 33" id="KW-0521">NADP</keyword>
<keyword evidence="36" id="KW-1185">Reference proteome</keyword>
<evidence type="ECO:0000256" key="17">
    <source>
        <dbReference type="ARBA" id="ARBA00023136"/>
    </source>
</evidence>
<keyword evidence="9 33" id="KW-0256">Endoplasmic reticulum</keyword>
<evidence type="ECO:0000313" key="35">
    <source>
        <dbReference type="EMBL" id="KAG8189376.1"/>
    </source>
</evidence>
<evidence type="ECO:0000256" key="5">
    <source>
        <dbReference type="ARBA" id="ARBA00022481"/>
    </source>
</evidence>
<protein>
    <recommendedName>
        <fullName evidence="34">Flavin-containing monooxygenase</fullName>
        <ecNumber evidence="34">1.-.-.-</ecNumber>
    </recommendedName>
</protein>
<keyword evidence="6" id="KW-0597">Phosphoprotein</keyword>
<gene>
    <name evidence="35" type="ORF">JTE90_021879</name>
</gene>
<comment type="subcellular location">
    <subcellularLocation>
        <location evidence="2">Endoplasmic reticulum membrane</location>
        <topology evidence="2">Single-pass membrane protein</topology>
    </subcellularLocation>
    <subcellularLocation>
        <location evidence="3">Microsome membrane</location>
    </subcellularLocation>
</comment>
<comment type="function">
    <text evidence="19">Broad spectrum monooxygenase that catalyzes the oxygenation of a wide variety of nitrogen- and sulfur-containing compounds including xenobiotics. Catalyzes the S-oxygenation of hypotaurine to produce taurine, an organic osmolyte involved in cell volume regulation as well as a variety of cytoprotective and developmental processes. In vitro, catalyzes the N-oxygenation of trimethylamine (TMA) to produce trimethylamine N-oxide (TMAO) and could therefore participate to the detoxification of this compound that is generated by the action of gut microbiota from dietary precursors such as choline, choline containing compounds, betaine or L-carnitine.</text>
</comment>
<evidence type="ECO:0000256" key="16">
    <source>
        <dbReference type="ARBA" id="ARBA00023098"/>
    </source>
</evidence>
<comment type="catalytic activity">
    <reaction evidence="23">
        <text>sulcatone + NADPH + O2 + H(+) = 4-methylpent-3-en-1-yl acetate + NADP(+) + H2O</text>
        <dbReference type="Rhea" id="RHEA:54864"/>
        <dbReference type="ChEBI" id="CHEBI:15377"/>
        <dbReference type="ChEBI" id="CHEBI:15378"/>
        <dbReference type="ChEBI" id="CHEBI:15379"/>
        <dbReference type="ChEBI" id="CHEBI:16310"/>
        <dbReference type="ChEBI" id="CHEBI:57783"/>
        <dbReference type="ChEBI" id="CHEBI:58349"/>
        <dbReference type="ChEBI" id="CHEBI:138373"/>
    </reaction>
    <physiologicalReaction direction="left-to-right" evidence="23">
        <dbReference type="Rhea" id="RHEA:54865"/>
    </physiologicalReaction>
</comment>
<dbReference type="GO" id="GO:0004499">
    <property type="term" value="F:N,N-dimethylaniline monooxygenase activity"/>
    <property type="evidence" value="ECO:0007669"/>
    <property type="project" value="UniProtKB-UniRule"/>
</dbReference>
<dbReference type="GO" id="GO:0050661">
    <property type="term" value="F:NADP binding"/>
    <property type="evidence" value="ECO:0007669"/>
    <property type="project" value="InterPro"/>
</dbReference>
<dbReference type="GO" id="GO:0016174">
    <property type="term" value="F:NAD(P)H oxidase H2O2-forming activity"/>
    <property type="evidence" value="ECO:0007669"/>
    <property type="project" value="UniProtKB-EC"/>
</dbReference>
<dbReference type="SUPFAM" id="SSF51905">
    <property type="entry name" value="FAD/NAD(P)-binding domain"/>
    <property type="match status" value="2"/>
</dbReference>
<evidence type="ECO:0000256" key="12">
    <source>
        <dbReference type="ARBA" id="ARBA00022857"/>
    </source>
</evidence>
<keyword evidence="14 33" id="KW-0560">Oxidoreductase</keyword>
<evidence type="ECO:0000256" key="29">
    <source>
        <dbReference type="ARBA" id="ARBA00048989"/>
    </source>
</evidence>
<keyword evidence="10 33" id="KW-0274">FAD</keyword>
<evidence type="ECO:0000256" key="6">
    <source>
        <dbReference type="ARBA" id="ARBA00022553"/>
    </source>
</evidence>
<comment type="catalytic activity">
    <reaction evidence="21">
        <text>hexan-3-one + NADPH + O2 + H(+) = propyl propanoate + NADP(+) + H2O</text>
        <dbReference type="Rhea" id="RHEA:54848"/>
        <dbReference type="ChEBI" id="CHEBI:15377"/>
        <dbReference type="ChEBI" id="CHEBI:15378"/>
        <dbReference type="ChEBI" id="CHEBI:15379"/>
        <dbReference type="ChEBI" id="CHEBI:57783"/>
        <dbReference type="ChEBI" id="CHEBI:58349"/>
        <dbReference type="ChEBI" id="CHEBI:89828"/>
        <dbReference type="ChEBI" id="CHEBI:89891"/>
    </reaction>
    <physiologicalReaction direction="left-to-right" evidence="21">
        <dbReference type="Rhea" id="RHEA:54849"/>
    </physiologicalReaction>
</comment>
<evidence type="ECO:0000256" key="20">
    <source>
        <dbReference type="ARBA" id="ARBA00047338"/>
    </source>
</evidence>
<dbReference type="EC" id="1.-.-.-" evidence="34"/>
<name>A0AAV6V1C8_9ARAC</name>
<evidence type="ECO:0000256" key="24">
    <source>
        <dbReference type="ARBA" id="ARBA00047864"/>
    </source>
</evidence>
<evidence type="ECO:0000256" key="19">
    <source>
        <dbReference type="ARBA" id="ARBA00045957"/>
    </source>
</evidence>
<dbReference type="InterPro" id="IPR036188">
    <property type="entry name" value="FAD/NAD-bd_sf"/>
</dbReference>
<comment type="catalytic activity">
    <reaction evidence="25">
        <text>hexan-3-one + NADPH + O2 + H(+) = ethyl butanoate + NADP(+) + H2O</text>
        <dbReference type="Rhea" id="RHEA:54844"/>
        <dbReference type="ChEBI" id="CHEBI:15377"/>
        <dbReference type="ChEBI" id="CHEBI:15378"/>
        <dbReference type="ChEBI" id="CHEBI:15379"/>
        <dbReference type="ChEBI" id="CHEBI:57783"/>
        <dbReference type="ChEBI" id="CHEBI:58349"/>
        <dbReference type="ChEBI" id="CHEBI:88764"/>
        <dbReference type="ChEBI" id="CHEBI:89891"/>
    </reaction>
    <physiologicalReaction direction="left-to-right" evidence="25">
        <dbReference type="Rhea" id="RHEA:54845"/>
    </physiologicalReaction>
</comment>
<dbReference type="AlphaFoldDB" id="A0AAV6V1C8"/>